<protein>
    <recommendedName>
        <fullName evidence="3">DUF4254 domain-containing protein</fullName>
    </recommendedName>
</protein>
<dbReference type="RefSeq" id="WP_124316539.1">
    <property type="nucleotide sequence ID" value="NZ_AP028155.1"/>
</dbReference>
<dbReference type="AlphaFoldDB" id="A0A7W6HUC8"/>
<comment type="caution">
    <text evidence="1">The sequence shown here is derived from an EMBL/GenBank/DDBJ whole genome shotgun (WGS) entry which is preliminary data.</text>
</comment>
<dbReference type="InterPro" id="IPR025350">
    <property type="entry name" value="DUF4254"/>
</dbReference>
<evidence type="ECO:0000313" key="2">
    <source>
        <dbReference type="Proteomes" id="UP000546007"/>
    </source>
</evidence>
<gene>
    <name evidence="1" type="ORF">GGR14_000923</name>
</gene>
<organism evidence="1 2">
    <name type="scientific">Butyricimonas faecihominis</name>
    <dbReference type="NCBI Taxonomy" id="1472416"/>
    <lineage>
        <taxon>Bacteria</taxon>
        <taxon>Pseudomonadati</taxon>
        <taxon>Bacteroidota</taxon>
        <taxon>Bacteroidia</taxon>
        <taxon>Bacteroidales</taxon>
        <taxon>Odoribacteraceae</taxon>
        <taxon>Butyricimonas</taxon>
    </lineage>
</organism>
<dbReference type="Proteomes" id="UP000546007">
    <property type="component" value="Unassembled WGS sequence"/>
</dbReference>
<reference evidence="1 2" key="1">
    <citation type="submission" date="2020-08" db="EMBL/GenBank/DDBJ databases">
        <title>Genomic Encyclopedia of Type Strains, Phase IV (KMG-IV): sequencing the most valuable type-strain genomes for metagenomic binning, comparative biology and taxonomic classification.</title>
        <authorList>
            <person name="Goeker M."/>
        </authorList>
    </citation>
    <scope>NUCLEOTIDE SEQUENCE [LARGE SCALE GENOMIC DNA]</scope>
    <source>
        <strain evidence="1 2">DSM 105721</strain>
    </source>
</reference>
<name>A0A7W6HUC8_9BACT</name>
<sequence>MLFAELCYQIFEESTACYHVQDCVDAEMENPYEYKSIEYYLFLKNWVDAVQWHLEDVIRDPDIEPVKALEIKRRIDQLNQRRTDLVELLDGYFWDKYKNVRILSCATVNTESPAWAIDRLSILCLKIYHMEQEVQRREVAQIHVKECDDKLSVLLEQKRDLILAINQLLGDIETGRKYMKVYKQMKMYNDPELNPVLYRKGQGV</sequence>
<dbReference type="GeneID" id="93099628"/>
<dbReference type="Pfam" id="PF14063">
    <property type="entry name" value="DUF4254"/>
    <property type="match status" value="1"/>
</dbReference>
<accession>A0A7W6HUC8</accession>
<proteinExistence type="predicted"/>
<dbReference type="EMBL" id="JACIES010000002">
    <property type="protein sequence ID" value="MBB4025151.1"/>
    <property type="molecule type" value="Genomic_DNA"/>
</dbReference>
<keyword evidence="2" id="KW-1185">Reference proteome</keyword>
<dbReference type="OrthoDB" id="9805817at2"/>
<evidence type="ECO:0008006" key="3">
    <source>
        <dbReference type="Google" id="ProtNLM"/>
    </source>
</evidence>
<evidence type="ECO:0000313" key="1">
    <source>
        <dbReference type="EMBL" id="MBB4025151.1"/>
    </source>
</evidence>